<dbReference type="VEuPathDB" id="FungiDB:I7I53_02000"/>
<feature type="region of interest" description="Disordered" evidence="1">
    <location>
        <begin position="1"/>
        <end position="26"/>
    </location>
</feature>
<evidence type="ECO:0000313" key="2">
    <source>
        <dbReference type="EMBL" id="EGC48852.1"/>
    </source>
</evidence>
<protein>
    <submittedName>
        <fullName evidence="2">Predicted protein</fullName>
    </submittedName>
</protein>
<organism evidence="3">
    <name type="scientific">Ajellomyces capsulatus (strain H88)</name>
    <name type="common">Darling's disease fungus</name>
    <name type="synonym">Histoplasma capsulatum</name>
    <dbReference type="NCBI Taxonomy" id="544711"/>
    <lineage>
        <taxon>Eukaryota</taxon>
        <taxon>Fungi</taxon>
        <taxon>Dikarya</taxon>
        <taxon>Ascomycota</taxon>
        <taxon>Pezizomycotina</taxon>
        <taxon>Eurotiomycetes</taxon>
        <taxon>Eurotiomycetidae</taxon>
        <taxon>Onygenales</taxon>
        <taxon>Ajellomycetaceae</taxon>
        <taxon>Histoplasma</taxon>
    </lineage>
</organism>
<sequence>MAFRIGRESSISKNLNSENTSEADTHIQQQLRICEKKSSWPREHKRRCSASFSLTDQVPGEESTNVPEASEACIDVCSVSSIFLQRIMGSLGKVYPERCCQKHRLE</sequence>
<dbReference type="EMBL" id="DS990642">
    <property type="protein sequence ID" value="EGC48852.1"/>
    <property type="molecule type" value="Genomic_DNA"/>
</dbReference>
<feature type="compositionally biased region" description="Polar residues" evidence="1">
    <location>
        <begin position="9"/>
        <end position="26"/>
    </location>
</feature>
<dbReference type="Proteomes" id="UP000008142">
    <property type="component" value="Unassembled WGS sequence"/>
</dbReference>
<name>F0USH5_AJEC8</name>
<gene>
    <name evidence="2" type="ORF">HCEG_08067</name>
</gene>
<evidence type="ECO:0000256" key="1">
    <source>
        <dbReference type="SAM" id="MobiDB-lite"/>
    </source>
</evidence>
<evidence type="ECO:0000313" key="3">
    <source>
        <dbReference type="Proteomes" id="UP000008142"/>
    </source>
</evidence>
<dbReference type="HOGENOM" id="CLU_2305250_0_0_1"/>
<reference evidence="3" key="1">
    <citation type="submission" date="2008-07" db="EMBL/GenBank/DDBJ databases">
        <title>Annotation of Ajellomyces capsulatus strain H88.</title>
        <authorList>
            <person name="Champion M."/>
            <person name="Cuomo C."/>
            <person name="Ma L.-J."/>
            <person name="Henn M.R."/>
            <person name="Sil A."/>
            <person name="Goldman B."/>
            <person name="Young S.K."/>
            <person name="Kodira C.D."/>
            <person name="Zeng Q."/>
            <person name="Koehrsen M."/>
            <person name="Alvarado L."/>
            <person name="Berlin A."/>
            <person name="Borenstein D."/>
            <person name="Chen Z."/>
            <person name="Engels R."/>
            <person name="Freedman E."/>
            <person name="Gellesch M."/>
            <person name="Goldberg J."/>
            <person name="Griggs A."/>
            <person name="Gujja S."/>
            <person name="Heiman D."/>
            <person name="Hepburn T."/>
            <person name="Howarth C."/>
            <person name="Jen D."/>
            <person name="Larson L."/>
            <person name="Lewis B."/>
            <person name="Mehta T."/>
            <person name="Park D."/>
            <person name="Pearson M."/>
            <person name="Roberts A."/>
            <person name="Saif S."/>
            <person name="Shea T."/>
            <person name="Shenoy N."/>
            <person name="Sisk P."/>
            <person name="Stolte C."/>
            <person name="Sykes S."/>
            <person name="Walk T."/>
            <person name="White J."/>
            <person name="Yandava C."/>
            <person name="Klein B."/>
            <person name="McEwen J.G."/>
            <person name="Puccia R."/>
            <person name="Goldman G.H."/>
            <person name="Felipe M.S."/>
            <person name="Nino-Vega G."/>
            <person name="San-Blas G."/>
            <person name="Taylor J."/>
            <person name="Mendoza L."/>
            <person name="Galagan J."/>
            <person name="Nusbaum C."/>
            <person name="Birren B."/>
        </authorList>
    </citation>
    <scope>NUCLEOTIDE SEQUENCE [LARGE SCALE GENOMIC DNA]</scope>
    <source>
        <strain evidence="3">H88</strain>
    </source>
</reference>
<accession>F0USH5</accession>
<dbReference type="AlphaFoldDB" id="F0USH5"/>
<proteinExistence type="predicted"/>